<evidence type="ECO:0000313" key="10">
    <source>
        <dbReference type="EMBL" id="KAK5638062.1"/>
    </source>
</evidence>
<dbReference type="GO" id="GO:0003677">
    <property type="term" value="F:DNA binding"/>
    <property type="evidence" value="ECO:0007669"/>
    <property type="project" value="UniProtKB-KW"/>
</dbReference>
<keyword evidence="2" id="KW-0479">Metal-binding</keyword>
<gene>
    <name evidence="10" type="ORF">RI129_012357</name>
</gene>
<comment type="subcellular location">
    <subcellularLocation>
        <location evidence="1">Nucleus</location>
    </subcellularLocation>
</comment>
<organism evidence="10 11">
    <name type="scientific">Pyrocoelia pectoralis</name>
    <dbReference type="NCBI Taxonomy" id="417401"/>
    <lineage>
        <taxon>Eukaryota</taxon>
        <taxon>Metazoa</taxon>
        <taxon>Ecdysozoa</taxon>
        <taxon>Arthropoda</taxon>
        <taxon>Hexapoda</taxon>
        <taxon>Insecta</taxon>
        <taxon>Pterygota</taxon>
        <taxon>Neoptera</taxon>
        <taxon>Endopterygota</taxon>
        <taxon>Coleoptera</taxon>
        <taxon>Polyphaga</taxon>
        <taxon>Elateriformia</taxon>
        <taxon>Elateroidea</taxon>
        <taxon>Lampyridae</taxon>
        <taxon>Lampyrinae</taxon>
        <taxon>Pyrocoelia</taxon>
    </lineage>
</organism>
<keyword evidence="3" id="KW-0677">Repeat</keyword>
<protein>
    <recommendedName>
        <fullName evidence="9">C2H2-type domain-containing protein</fullName>
    </recommendedName>
</protein>
<evidence type="ECO:0000256" key="4">
    <source>
        <dbReference type="ARBA" id="ARBA00022771"/>
    </source>
</evidence>
<name>A0AAN7ZC16_9COLE</name>
<evidence type="ECO:0000256" key="7">
    <source>
        <dbReference type="ARBA" id="ARBA00023242"/>
    </source>
</evidence>
<evidence type="ECO:0000256" key="8">
    <source>
        <dbReference type="SAM" id="MobiDB-lite"/>
    </source>
</evidence>
<feature type="region of interest" description="Disordered" evidence="8">
    <location>
        <begin position="88"/>
        <end position="110"/>
    </location>
</feature>
<dbReference type="SMART" id="SM00355">
    <property type="entry name" value="ZnF_C2H2"/>
    <property type="match status" value="3"/>
</dbReference>
<feature type="domain" description="C2H2-type" evidence="9">
    <location>
        <begin position="167"/>
        <end position="190"/>
    </location>
</feature>
<keyword evidence="7" id="KW-0539">Nucleus</keyword>
<keyword evidence="4" id="KW-0863">Zinc-finger</keyword>
<dbReference type="PANTHER" id="PTHR24392">
    <property type="entry name" value="ZINC FINGER PROTEIN"/>
    <property type="match status" value="1"/>
</dbReference>
<keyword evidence="5" id="KW-0862">Zinc</keyword>
<feature type="domain" description="C2H2-type" evidence="9">
    <location>
        <begin position="195"/>
        <end position="218"/>
    </location>
</feature>
<dbReference type="AlphaFoldDB" id="A0AAN7ZC16"/>
<evidence type="ECO:0000256" key="6">
    <source>
        <dbReference type="ARBA" id="ARBA00023125"/>
    </source>
</evidence>
<dbReference type="Gene3D" id="3.30.160.60">
    <property type="entry name" value="Classic Zinc Finger"/>
    <property type="match status" value="1"/>
</dbReference>
<dbReference type="GO" id="GO:0005634">
    <property type="term" value="C:nucleus"/>
    <property type="evidence" value="ECO:0007669"/>
    <property type="project" value="UniProtKB-SubCell"/>
</dbReference>
<reference evidence="10 11" key="1">
    <citation type="journal article" date="2024" name="Insects">
        <title>An Improved Chromosome-Level Genome Assembly of the Firefly Pyrocoelia pectoralis.</title>
        <authorList>
            <person name="Fu X."/>
            <person name="Meyer-Rochow V.B."/>
            <person name="Ballantyne L."/>
            <person name="Zhu X."/>
        </authorList>
    </citation>
    <scope>NUCLEOTIDE SEQUENCE [LARGE SCALE GENOMIC DNA]</scope>
    <source>
        <strain evidence="10">XCY_ONT2</strain>
    </source>
</reference>
<dbReference type="GO" id="GO:0008270">
    <property type="term" value="F:zinc ion binding"/>
    <property type="evidence" value="ECO:0007669"/>
    <property type="project" value="UniProtKB-KW"/>
</dbReference>
<evidence type="ECO:0000256" key="5">
    <source>
        <dbReference type="ARBA" id="ARBA00022833"/>
    </source>
</evidence>
<dbReference type="Proteomes" id="UP001329430">
    <property type="component" value="Chromosome 10"/>
</dbReference>
<feature type="domain" description="C2H2-type" evidence="9">
    <location>
        <begin position="138"/>
        <end position="160"/>
    </location>
</feature>
<feature type="compositionally biased region" description="Basic and acidic residues" evidence="8">
    <location>
        <begin position="89"/>
        <end position="101"/>
    </location>
</feature>
<evidence type="ECO:0000256" key="2">
    <source>
        <dbReference type="ARBA" id="ARBA00022723"/>
    </source>
</evidence>
<evidence type="ECO:0000313" key="11">
    <source>
        <dbReference type="Proteomes" id="UP001329430"/>
    </source>
</evidence>
<evidence type="ECO:0000256" key="3">
    <source>
        <dbReference type="ARBA" id="ARBA00022737"/>
    </source>
</evidence>
<comment type="caution">
    <text evidence="10">The sequence shown here is derived from an EMBL/GenBank/DDBJ whole genome shotgun (WGS) entry which is preliminary data.</text>
</comment>
<keyword evidence="11" id="KW-1185">Reference proteome</keyword>
<sequence>MSELNNDRRHFKEEVVIEDIVKVETDYQPKSYTNILKTPTTVPLHTEIITMDLEDEEIDTTIMKVEPNREIEINLFLNDQDFLMNSSFEQRRPQSKSDSRQRVQQNCATSKRQLRHRTAKEIVCSQRTLEPKQNLKEFSCEHCKYTTKWRHCLKLHTIQHAPNREKYNCDKCSYRTHQMHRLRKHFLLQHISKLFKCDRCEYGSNGSRDLKKHFVLEHSK</sequence>
<evidence type="ECO:0000259" key="9">
    <source>
        <dbReference type="SMART" id="SM00355"/>
    </source>
</evidence>
<proteinExistence type="predicted"/>
<dbReference type="InterPro" id="IPR013087">
    <property type="entry name" value="Znf_C2H2_type"/>
</dbReference>
<keyword evidence="6" id="KW-0238">DNA-binding</keyword>
<accession>A0AAN7ZC16</accession>
<dbReference type="EMBL" id="JAVRBK010000010">
    <property type="protein sequence ID" value="KAK5638062.1"/>
    <property type="molecule type" value="Genomic_DNA"/>
</dbReference>
<evidence type="ECO:0000256" key="1">
    <source>
        <dbReference type="ARBA" id="ARBA00004123"/>
    </source>
</evidence>